<dbReference type="Gene3D" id="1.20.1250.20">
    <property type="entry name" value="MFS general substrate transporter like domains"/>
    <property type="match status" value="1"/>
</dbReference>
<dbReference type="InterPro" id="IPR020846">
    <property type="entry name" value="MFS_dom"/>
</dbReference>
<feature type="transmembrane region" description="Helical" evidence="6">
    <location>
        <begin position="301"/>
        <end position="320"/>
    </location>
</feature>
<organism evidence="8 9">
    <name type="scientific">Parascedosporium putredinis</name>
    <dbReference type="NCBI Taxonomy" id="1442378"/>
    <lineage>
        <taxon>Eukaryota</taxon>
        <taxon>Fungi</taxon>
        <taxon>Dikarya</taxon>
        <taxon>Ascomycota</taxon>
        <taxon>Pezizomycotina</taxon>
        <taxon>Sordariomycetes</taxon>
        <taxon>Hypocreomycetidae</taxon>
        <taxon>Microascales</taxon>
        <taxon>Microascaceae</taxon>
        <taxon>Parascedosporium</taxon>
    </lineage>
</organism>
<proteinExistence type="predicted"/>
<feature type="transmembrane region" description="Helical" evidence="6">
    <location>
        <begin position="270"/>
        <end position="289"/>
    </location>
</feature>
<feature type="transmembrane region" description="Helical" evidence="6">
    <location>
        <begin position="99"/>
        <end position="119"/>
    </location>
</feature>
<feature type="compositionally biased region" description="Basic and acidic residues" evidence="5">
    <location>
        <begin position="463"/>
        <end position="489"/>
    </location>
</feature>
<dbReference type="InterPro" id="IPR036259">
    <property type="entry name" value="MFS_trans_sf"/>
</dbReference>
<feature type="transmembrane region" description="Helical" evidence="6">
    <location>
        <begin position="37"/>
        <end position="58"/>
    </location>
</feature>
<dbReference type="GO" id="GO:0005886">
    <property type="term" value="C:plasma membrane"/>
    <property type="evidence" value="ECO:0007669"/>
    <property type="project" value="TreeGrafter"/>
</dbReference>
<feature type="transmembrane region" description="Helical" evidence="6">
    <location>
        <begin position="359"/>
        <end position="386"/>
    </location>
</feature>
<evidence type="ECO:0000256" key="6">
    <source>
        <dbReference type="SAM" id="Phobius"/>
    </source>
</evidence>
<dbReference type="PANTHER" id="PTHR23501:SF39">
    <property type="entry name" value="MULTIDRUG TRANSPORTER, PUTATIVE (AFU_ORTHOLOGUE AFUA_1G05010)-RELATED"/>
    <property type="match status" value="1"/>
</dbReference>
<feature type="region of interest" description="Disordered" evidence="5">
    <location>
        <begin position="443"/>
        <end position="489"/>
    </location>
</feature>
<evidence type="ECO:0000259" key="7">
    <source>
        <dbReference type="PROSITE" id="PS50850"/>
    </source>
</evidence>
<keyword evidence="9" id="KW-1185">Reference proteome</keyword>
<sequence>MADIFGRHGTVQVATILMLVGSALCTAAPTNAFGLLLFGRAVQGIACAGLDVVIRVILADKVSLRESATNWTIFSTVGGISYGLGPIVGGYLVETDWRWCFGINLPVAAVGMVLIAFVVRKELLGPQPIPQLPEATETGRKDRLAYRLKTVDYWGQVLFLFGFGLVVLALTWAGPIYAWDSPAVLVPLCVGVATTIAWGAWEFLMTPQRTLGLKWSWKTPMVRWDILTDRNVGLLVFSSLSAGMAMFSVFYFCSIYFILVLGKDPTDAGISLLFFTPGVGAGVYGSSFMTRIWPRTTYSPILLGAVCQAVGIGVLAWALWAERKPVIYGMVALIGAGSGFRFISLPLHDKAGVEEVKRAIVWAYIAILPFMVLCAFSSAFLGAVILPKGKGSAQDRSNNIIIRQPYPWALFRGTSSDKESWEHVGDNEMDNLVPAQPAAWVGGEPAYDPYNPPPGSEAMAARSDGRRTDGEGGQDRPERAWREDVEGAR</sequence>
<evidence type="ECO:0000313" key="8">
    <source>
        <dbReference type="EMBL" id="CAI4212525.1"/>
    </source>
</evidence>
<dbReference type="PANTHER" id="PTHR23501">
    <property type="entry name" value="MAJOR FACILITATOR SUPERFAMILY"/>
    <property type="match status" value="1"/>
</dbReference>
<accession>A0A9P1GY94</accession>
<dbReference type="EMBL" id="CALLCH030000005">
    <property type="protein sequence ID" value="CAI4212525.1"/>
    <property type="molecule type" value="Genomic_DNA"/>
</dbReference>
<dbReference type="AlphaFoldDB" id="A0A9P1GY94"/>
<feature type="domain" description="Major facilitator superfamily (MFS) profile" evidence="7">
    <location>
        <begin position="1"/>
        <end position="489"/>
    </location>
</feature>
<comment type="caution">
    <text evidence="8">The sequence shown here is derived from an EMBL/GenBank/DDBJ whole genome shotgun (WGS) entry which is preliminary data.</text>
</comment>
<feature type="transmembrane region" description="Helical" evidence="6">
    <location>
        <begin position="184"/>
        <end position="204"/>
    </location>
</feature>
<dbReference type="GO" id="GO:0022857">
    <property type="term" value="F:transmembrane transporter activity"/>
    <property type="evidence" value="ECO:0007669"/>
    <property type="project" value="InterPro"/>
</dbReference>
<evidence type="ECO:0000256" key="2">
    <source>
        <dbReference type="ARBA" id="ARBA00022692"/>
    </source>
</evidence>
<evidence type="ECO:0000256" key="3">
    <source>
        <dbReference type="ARBA" id="ARBA00022989"/>
    </source>
</evidence>
<gene>
    <name evidence="8" type="ORF">PPNO1_LOCUS2281</name>
</gene>
<feature type="transmembrane region" description="Helical" evidence="6">
    <location>
        <begin position="70"/>
        <end position="93"/>
    </location>
</feature>
<evidence type="ECO:0000256" key="4">
    <source>
        <dbReference type="ARBA" id="ARBA00023136"/>
    </source>
</evidence>
<evidence type="ECO:0000256" key="1">
    <source>
        <dbReference type="ARBA" id="ARBA00004141"/>
    </source>
</evidence>
<protein>
    <recommendedName>
        <fullName evidence="7">Major facilitator superfamily (MFS) profile domain-containing protein</fullName>
    </recommendedName>
</protein>
<dbReference type="SUPFAM" id="SSF103473">
    <property type="entry name" value="MFS general substrate transporter"/>
    <property type="match status" value="2"/>
</dbReference>
<keyword evidence="2 6" id="KW-0812">Transmembrane</keyword>
<keyword evidence="3 6" id="KW-1133">Transmembrane helix</keyword>
<keyword evidence="4 6" id="KW-0472">Membrane</keyword>
<dbReference type="InterPro" id="IPR011701">
    <property type="entry name" value="MFS"/>
</dbReference>
<dbReference type="PROSITE" id="PS50850">
    <property type="entry name" value="MFS"/>
    <property type="match status" value="1"/>
</dbReference>
<dbReference type="OrthoDB" id="6770063at2759"/>
<feature type="transmembrane region" description="Helical" evidence="6">
    <location>
        <begin position="326"/>
        <end position="347"/>
    </location>
</feature>
<feature type="transmembrane region" description="Helical" evidence="6">
    <location>
        <begin position="232"/>
        <end position="258"/>
    </location>
</feature>
<evidence type="ECO:0000313" key="9">
    <source>
        <dbReference type="Proteomes" id="UP000838763"/>
    </source>
</evidence>
<reference evidence="8" key="1">
    <citation type="submission" date="2022-11" db="EMBL/GenBank/DDBJ databases">
        <authorList>
            <person name="Scott C."/>
            <person name="Bruce N."/>
        </authorList>
    </citation>
    <scope>NUCLEOTIDE SEQUENCE</scope>
</reference>
<feature type="transmembrane region" description="Helical" evidence="6">
    <location>
        <begin position="157"/>
        <end position="178"/>
    </location>
</feature>
<comment type="subcellular location">
    <subcellularLocation>
        <location evidence="1">Membrane</location>
        <topology evidence="1">Multi-pass membrane protein</topology>
    </subcellularLocation>
</comment>
<evidence type="ECO:0000256" key="5">
    <source>
        <dbReference type="SAM" id="MobiDB-lite"/>
    </source>
</evidence>
<dbReference type="Proteomes" id="UP000838763">
    <property type="component" value="Unassembled WGS sequence"/>
</dbReference>
<name>A0A9P1GY94_9PEZI</name>
<dbReference type="Pfam" id="PF07690">
    <property type="entry name" value="MFS_1"/>
    <property type="match status" value="1"/>
</dbReference>